<evidence type="ECO:0000313" key="3">
    <source>
        <dbReference type="Proteomes" id="UP000765509"/>
    </source>
</evidence>
<dbReference type="AlphaFoldDB" id="A0A9Q3PBP9"/>
<feature type="compositionally biased region" description="Basic and acidic residues" evidence="1">
    <location>
        <begin position="88"/>
        <end position="103"/>
    </location>
</feature>
<comment type="caution">
    <text evidence="2">The sequence shown here is derived from an EMBL/GenBank/DDBJ whole genome shotgun (WGS) entry which is preliminary data.</text>
</comment>
<sequence>MPIISEEELKLSMSNSNGYKSHSGVSDRHNKSVQEALHSVIGQILRNFATNTERSDELLAHPEKVPQRGVNSEILQWIESTIVQTSNQKDKGIEKQKVEDKQGRSHISFYQPATRQPTSPRREDEQ</sequence>
<dbReference type="EMBL" id="AVOT02062327">
    <property type="protein sequence ID" value="MBW0555380.1"/>
    <property type="molecule type" value="Genomic_DNA"/>
</dbReference>
<gene>
    <name evidence="2" type="ORF">O181_095095</name>
</gene>
<keyword evidence="3" id="KW-1185">Reference proteome</keyword>
<organism evidence="2 3">
    <name type="scientific">Austropuccinia psidii MF-1</name>
    <dbReference type="NCBI Taxonomy" id="1389203"/>
    <lineage>
        <taxon>Eukaryota</taxon>
        <taxon>Fungi</taxon>
        <taxon>Dikarya</taxon>
        <taxon>Basidiomycota</taxon>
        <taxon>Pucciniomycotina</taxon>
        <taxon>Pucciniomycetes</taxon>
        <taxon>Pucciniales</taxon>
        <taxon>Sphaerophragmiaceae</taxon>
        <taxon>Austropuccinia</taxon>
    </lineage>
</organism>
<evidence type="ECO:0000313" key="2">
    <source>
        <dbReference type="EMBL" id="MBW0555380.1"/>
    </source>
</evidence>
<accession>A0A9Q3PBP9</accession>
<reference evidence="2" key="1">
    <citation type="submission" date="2021-03" db="EMBL/GenBank/DDBJ databases">
        <title>Draft genome sequence of rust myrtle Austropuccinia psidii MF-1, a brazilian biotype.</title>
        <authorList>
            <person name="Quecine M.C."/>
            <person name="Pachon D.M.R."/>
            <person name="Bonatelli M.L."/>
            <person name="Correr F.H."/>
            <person name="Franceschini L.M."/>
            <person name="Leite T.F."/>
            <person name="Margarido G.R.A."/>
            <person name="Almeida C.A."/>
            <person name="Ferrarezi J.A."/>
            <person name="Labate C.A."/>
        </authorList>
    </citation>
    <scope>NUCLEOTIDE SEQUENCE</scope>
    <source>
        <strain evidence="2">MF-1</strain>
    </source>
</reference>
<dbReference type="Proteomes" id="UP000765509">
    <property type="component" value="Unassembled WGS sequence"/>
</dbReference>
<protein>
    <submittedName>
        <fullName evidence="2">Uncharacterized protein</fullName>
    </submittedName>
</protein>
<evidence type="ECO:0000256" key="1">
    <source>
        <dbReference type="SAM" id="MobiDB-lite"/>
    </source>
</evidence>
<proteinExistence type="predicted"/>
<feature type="region of interest" description="Disordered" evidence="1">
    <location>
        <begin position="85"/>
        <end position="126"/>
    </location>
</feature>
<name>A0A9Q3PBP9_9BASI</name>